<dbReference type="GO" id="GO:0030424">
    <property type="term" value="C:axon"/>
    <property type="evidence" value="ECO:0007669"/>
    <property type="project" value="TreeGrafter"/>
</dbReference>
<dbReference type="Gene3D" id="2.60.120.260">
    <property type="entry name" value="Galactose-binding domain-like"/>
    <property type="match status" value="2"/>
</dbReference>
<dbReference type="CDD" id="cd00057">
    <property type="entry name" value="FA58C"/>
    <property type="match status" value="2"/>
</dbReference>
<dbReference type="PROSITE" id="PS50060">
    <property type="entry name" value="MAM_2"/>
    <property type="match status" value="1"/>
</dbReference>
<dbReference type="SUPFAM" id="SSF49899">
    <property type="entry name" value="Concanavalin A-like lectins/glucanases"/>
    <property type="match status" value="1"/>
</dbReference>
<dbReference type="InterPro" id="IPR008979">
    <property type="entry name" value="Galactose-bd-like_sf"/>
</dbReference>
<keyword evidence="3" id="KW-0217">Developmental protein</keyword>
<gene>
    <name evidence="26" type="ORF">DNTS_018065</name>
</gene>
<dbReference type="Pfam" id="PF11980">
    <property type="entry name" value="DUF3481"/>
    <property type="match status" value="1"/>
</dbReference>
<evidence type="ECO:0000256" key="2">
    <source>
        <dbReference type="ARBA" id="ARBA00006078"/>
    </source>
</evidence>
<dbReference type="GO" id="GO:0008201">
    <property type="term" value="F:heparin binding"/>
    <property type="evidence" value="ECO:0007669"/>
    <property type="project" value="UniProtKB-KW"/>
</dbReference>
<feature type="disulfide bond" evidence="20">
    <location>
        <begin position="328"/>
        <end position="355"/>
    </location>
</feature>
<evidence type="ECO:0000256" key="21">
    <source>
        <dbReference type="SAM" id="MobiDB-lite"/>
    </source>
</evidence>
<evidence type="ECO:0000256" key="7">
    <source>
        <dbReference type="ARBA" id="ARBA00022723"/>
    </source>
</evidence>
<comment type="similarity">
    <text evidence="2">Belongs to the neuropilin family.</text>
</comment>
<dbReference type="PROSITE" id="PS00740">
    <property type="entry name" value="MAM_1"/>
    <property type="match status" value="1"/>
</dbReference>
<dbReference type="OrthoDB" id="6155811at2759"/>
<dbReference type="Gene3D" id="2.60.120.200">
    <property type="match status" value="1"/>
</dbReference>
<dbReference type="InterPro" id="IPR000859">
    <property type="entry name" value="CUB_dom"/>
</dbReference>
<keyword evidence="9" id="KW-0677">Repeat</keyword>
<evidence type="ECO:0000256" key="8">
    <source>
        <dbReference type="ARBA" id="ARBA00022729"/>
    </source>
</evidence>
<name>A0A553QGS5_9TELE</name>
<dbReference type="GO" id="GO:0001755">
    <property type="term" value="P:neural crest cell migration"/>
    <property type="evidence" value="ECO:0007669"/>
    <property type="project" value="TreeGrafter"/>
</dbReference>
<dbReference type="InterPro" id="IPR022579">
    <property type="entry name" value="Neuropilin_C"/>
</dbReference>
<keyword evidence="6 22" id="KW-0812">Transmembrane</keyword>
<evidence type="ECO:0000313" key="27">
    <source>
        <dbReference type="Proteomes" id="UP000316079"/>
    </source>
</evidence>
<dbReference type="GO" id="GO:0017154">
    <property type="term" value="F:semaphorin receptor activity"/>
    <property type="evidence" value="ECO:0007669"/>
    <property type="project" value="TreeGrafter"/>
</dbReference>
<keyword evidence="10" id="KW-0221">Differentiation</keyword>
<dbReference type="STRING" id="623744.A0A553QGS5"/>
<keyword evidence="12" id="KW-0524">Neurogenesis</keyword>
<dbReference type="InterPro" id="IPR013320">
    <property type="entry name" value="ConA-like_dom_sf"/>
</dbReference>
<dbReference type="AlphaFoldDB" id="A0A553QGS5"/>
<evidence type="ECO:0000256" key="22">
    <source>
        <dbReference type="SAM" id="Phobius"/>
    </source>
</evidence>
<evidence type="ECO:0000256" key="14">
    <source>
        <dbReference type="ARBA" id="ARBA00022989"/>
    </source>
</evidence>
<dbReference type="GO" id="GO:0001570">
    <property type="term" value="P:vasculogenesis"/>
    <property type="evidence" value="ECO:0007669"/>
    <property type="project" value="TreeGrafter"/>
</dbReference>
<keyword evidence="18" id="KW-0325">Glycoprotein</keyword>
<feature type="transmembrane region" description="Helical" evidence="22">
    <location>
        <begin position="1159"/>
        <end position="1184"/>
    </location>
</feature>
<feature type="domain" description="MAM" evidence="25">
    <location>
        <begin position="936"/>
        <end position="1112"/>
    </location>
</feature>
<feature type="non-terminal residue" evidence="26">
    <location>
        <position position="1"/>
    </location>
</feature>
<proteinExistence type="inferred from homology"/>
<dbReference type="SMART" id="SM00231">
    <property type="entry name" value="FA58C"/>
    <property type="match status" value="2"/>
</dbReference>
<feature type="domain" description="CUB" evidence="23">
    <location>
        <begin position="448"/>
        <end position="566"/>
    </location>
</feature>
<keyword evidence="17" id="KW-0675">Receptor</keyword>
<comment type="subcellular location">
    <subcellularLocation>
        <location evidence="1">Membrane</location>
        <topology evidence="1">Single-pass type I membrane protein</topology>
    </subcellularLocation>
</comment>
<feature type="domain" description="F5/8 type C" evidence="24">
    <location>
        <begin position="732"/>
        <end position="874"/>
    </location>
</feature>
<dbReference type="FunFam" id="2.60.120.290:FF:000010">
    <property type="entry name" value="Neuropilin"/>
    <property type="match status" value="1"/>
</dbReference>
<keyword evidence="11" id="KW-0106">Calcium</keyword>
<dbReference type="Pfam" id="PF00629">
    <property type="entry name" value="MAM"/>
    <property type="match status" value="1"/>
</dbReference>
<dbReference type="Proteomes" id="UP000316079">
    <property type="component" value="Unassembled WGS sequence"/>
</dbReference>
<dbReference type="GO" id="GO:0005021">
    <property type="term" value="F:vascular endothelial growth factor receptor activity"/>
    <property type="evidence" value="ECO:0007669"/>
    <property type="project" value="TreeGrafter"/>
</dbReference>
<dbReference type="FunFam" id="2.60.120.260:FF:000002">
    <property type="entry name" value="Coagulation factor VIII"/>
    <property type="match status" value="1"/>
</dbReference>
<dbReference type="GO" id="GO:0002040">
    <property type="term" value="P:sprouting angiogenesis"/>
    <property type="evidence" value="ECO:0007669"/>
    <property type="project" value="TreeGrafter"/>
</dbReference>
<dbReference type="GO" id="GO:0009611">
    <property type="term" value="P:response to wounding"/>
    <property type="evidence" value="ECO:0007669"/>
    <property type="project" value="TreeGrafter"/>
</dbReference>
<dbReference type="SUPFAM" id="SSF49854">
    <property type="entry name" value="Spermadhesin, CUB domain"/>
    <property type="match status" value="2"/>
</dbReference>
<evidence type="ECO:0000256" key="9">
    <source>
        <dbReference type="ARBA" id="ARBA00022737"/>
    </source>
</evidence>
<evidence type="ECO:0000256" key="4">
    <source>
        <dbReference type="ARBA" id="ARBA00022657"/>
    </source>
</evidence>
<dbReference type="Pfam" id="PF00754">
    <property type="entry name" value="F5_F8_type_C"/>
    <property type="match status" value="2"/>
</dbReference>
<feature type="region of interest" description="Disordered" evidence="21">
    <location>
        <begin position="878"/>
        <end position="926"/>
    </location>
</feature>
<dbReference type="GO" id="GO:0051491">
    <property type="term" value="P:positive regulation of filopodium assembly"/>
    <property type="evidence" value="ECO:0007669"/>
    <property type="project" value="TreeGrafter"/>
</dbReference>
<protein>
    <recommendedName>
        <fullName evidence="28">Neuropilin</fullName>
    </recommendedName>
</protein>
<dbReference type="PROSITE" id="PS01285">
    <property type="entry name" value="FA58C_1"/>
    <property type="match status" value="1"/>
</dbReference>
<evidence type="ECO:0000259" key="24">
    <source>
        <dbReference type="PROSITE" id="PS50022"/>
    </source>
</evidence>
<dbReference type="Pfam" id="PF00431">
    <property type="entry name" value="CUB"/>
    <property type="match status" value="2"/>
</dbReference>
<dbReference type="Gene3D" id="2.60.120.290">
    <property type="entry name" value="Spermadhesin, CUB domain"/>
    <property type="match status" value="2"/>
</dbReference>
<dbReference type="SMART" id="SM00042">
    <property type="entry name" value="CUB"/>
    <property type="match status" value="2"/>
</dbReference>
<evidence type="ECO:0000256" key="3">
    <source>
        <dbReference type="ARBA" id="ARBA00022473"/>
    </source>
</evidence>
<evidence type="ECO:0000256" key="11">
    <source>
        <dbReference type="ARBA" id="ARBA00022837"/>
    </source>
</evidence>
<feature type="domain" description="F5/8 type C" evidence="24">
    <location>
        <begin position="576"/>
        <end position="725"/>
    </location>
</feature>
<evidence type="ECO:0000259" key="25">
    <source>
        <dbReference type="PROSITE" id="PS50060"/>
    </source>
</evidence>
<dbReference type="GO" id="GO:0005886">
    <property type="term" value="C:plasma membrane"/>
    <property type="evidence" value="ECO:0007669"/>
    <property type="project" value="TreeGrafter"/>
</dbReference>
<evidence type="ECO:0000313" key="26">
    <source>
        <dbReference type="EMBL" id="TRY89129.1"/>
    </source>
</evidence>
<dbReference type="GO" id="GO:0010595">
    <property type="term" value="P:positive regulation of endothelial cell migration"/>
    <property type="evidence" value="ECO:0007669"/>
    <property type="project" value="TreeGrafter"/>
</dbReference>
<dbReference type="InterPro" id="IPR050633">
    <property type="entry name" value="Neuropilin_MCO_CoagFactor"/>
</dbReference>
<reference evidence="26 27" key="1">
    <citation type="journal article" date="2019" name="Sci. Data">
        <title>Hybrid genome assembly and annotation of Danionella translucida.</title>
        <authorList>
            <person name="Kadobianskyi M."/>
            <person name="Schulze L."/>
            <person name="Schuelke M."/>
            <person name="Judkewitz B."/>
        </authorList>
    </citation>
    <scope>NUCLEOTIDE SEQUENCE [LARGE SCALE GENOMIC DNA]</scope>
    <source>
        <strain evidence="26 27">Bolton</strain>
    </source>
</reference>
<dbReference type="PANTHER" id="PTHR46806">
    <property type="entry name" value="F5/8 TYPE C DOMAIN-CONTAINING PROTEIN"/>
    <property type="match status" value="1"/>
</dbReference>
<dbReference type="FunFam" id="2.60.120.290:FF:000003">
    <property type="entry name" value="Neuropilin"/>
    <property type="match status" value="1"/>
</dbReference>
<dbReference type="CDD" id="cd06263">
    <property type="entry name" value="MAM"/>
    <property type="match status" value="1"/>
</dbReference>
<keyword evidence="5" id="KW-0358">Heparin-binding</keyword>
<dbReference type="InterPro" id="IPR035914">
    <property type="entry name" value="Sperma_CUB_dom_sf"/>
</dbReference>
<evidence type="ECO:0008006" key="28">
    <source>
        <dbReference type="Google" id="ProtNLM"/>
    </source>
</evidence>
<dbReference type="PROSITE" id="PS50022">
    <property type="entry name" value="FA58C_3"/>
    <property type="match status" value="2"/>
</dbReference>
<evidence type="ECO:0000256" key="1">
    <source>
        <dbReference type="ARBA" id="ARBA00004479"/>
    </source>
</evidence>
<organism evidence="26 27">
    <name type="scientific">Danionella cerebrum</name>
    <dbReference type="NCBI Taxonomy" id="2873325"/>
    <lineage>
        <taxon>Eukaryota</taxon>
        <taxon>Metazoa</taxon>
        <taxon>Chordata</taxon>
        <taxon>Craniata</taxon>
        <taxon>Vertebrata</taxon>
        <taxon>Euteleostomi</taxon>
        <taxon>Actinopterygii</taxon>
        <taxon>Neopterygii</taxon>
        <taxon>Teleostei</taxon>
        <taxon>Ostariophysi</taxon>
        <taxon>Cypriniformes</taxon>
        <taxon>Danionidae</taxon>
        <taxon>Danioninae</taxon>
        <taxon>Danionella</taxon>
    </lineage>
</organism>
<dbReference type="PROSITE" id="PS01286">
    <property type="entry name" value="FA58C_2"/>
    <property type="match status" value="2"/>
</dbReference>
<accession>A0A553QGS5</accession>
<comment type="caution">
    <text evidence="20">Lacks conserved residue(s) required for the propagation of feature annotation.</text>
</comment>
<dbReference type="PROSITE" id="PS01180">
    <property type="entry name" value="CUB"/>
    <property type="match status" value="2"/>
</dbReference>
<dbReference type="GO" id="GO:0030947">
    <property type="term" value="P:regulation of vascular endothelial growth factor receptor signaling pathway"/>
    <property type="evidence" value="ECO:0007669"/>
    <property type="project" value="TreeGrafter"/>
</dbReference>
<evidence type="ECO:0000256" key="15">
    <source>
        <dbReference type="ARBA" id="ARBA00023136"/>
    </source>
</evidence>
<keyword evidence="4" id="KW-0037">Angiogenesis</keyword>
<dbReference type="PANTHER" id="PTHR46806:SF4">
    <property type="entry name" value="NEUROPILIN-1"/>
    <property type="match status" value="1"/>
</dbReference>
<evidence type="ECO:0000256" key="6">
    <source>
        <dbReference type="ARBA" id="ARBA00022692"/>
    </source>
</evidence>
<evidence type="ECO:0000256" key="18">
    <source>
        <dbReference type="ARBA" id="ARBA00023180"/>
    </source>
</evidence>
<keyword evidence="16 20" id="KW-1015">Disulfide bond</keyword>
<keyword evidence="7" id="KW-0479">Metal-binding</keyword>
<evidence type="ECO:0000256" key="17">
    <source>
        <dbReference type="ARBA" id="ARBA00023170"/>
    </source>
</evidence>
<dbReference type="CDD" id="cd00041">
    <property type="entry name" value="CUB"/>
    <property type="match status" value="2"/>
</dbReference>
<dbReference type="EMBL" id="SRMA01025997">
    <property type="protein sequence ID" value="TRY89129.1"/>
    <property type="molecule type" value="Genomic_DNA"/>
</dbReference>
<keyword evidence="13" id="KW-0654">Proteoglycan</keyword>
<dbReference type="GO" id="GO:0007411">
    <property type="term" value="P:axon guidance"/>
    <property type="evidence" value="ECO:0007669"/>
    <property type="project" value="TreeGrafter"/>
</dbReference>
<dbReference type="SUPFAM" id="SSF49785">
    <property type="entry name" value="Galactose-binding domain-like"/>
    <property type="match status" value="2"/>
</dbReference>
<evidence type="ECO:0000256" key="10">
    <source>
        <dbReference type="ARBA" id="ARBA00022782"/>
    </source>
</evidence>
<keyword evidence="15 22" id="KW-0472">Membrane</keyword>
<evidence type="ECO:0000256" key="19">
    <source>
        <dbReference type="ARBA" id="ARBA00023207"/>
    </source>
</evidence>
<keyword evidence="14 22" id="KW-1133">Transmembrane helix</keyword>
<keyword evidence="8" id="KW-0732">Signal</keyword>
<keyword evidence="19" id="KW-0357">Heparan sulfate</keyword>
<feature type="compositionally biased region" description="Low complexity" evidence="21">
    <location>
        <begin position="915"/>
        <end position="926"/>
    </location>
</feature>
<dbReference type="GO" id="GO:0048010">
    <property type="term" value="P:vascular endothelial growth factor receptor signaling pathway"/>
    <property type="evidence" value="ECO:0007669"/>
    <property type="project" value="TreeGrafter"/>
</dbReference>
<dbReference type="GO" id="GO:0046872">
    <property type="term" value="F:metal ion binding"/>
    <property type="evidence" value="ECO:0007669"/>
    <property type="project" value="UniProtKB-KW"/>
</dbReference>
<evidence type="ECO:0000256" key="16">
    <source>
        <dbReference type="ARBA" id="ARBA00023157"/>
    </source>
</evidence>
<evidence type="ECO:0000256" key="5">
    <source>
        <dbReference type="ARBA" id="ARBA00022674"/>
    </source>
</evidence>
<evidence type="ECO:0000256" key="20">
    <source>
        <dbReference type="PROSITE-ProRule" id="PRU00059"/>
    </source>
</evidence>
<dbReference type="FunFam" id="2.60.120.260:FF:000013">
    <property type="entry name" value="Neuropilin"/>
    <property type="match status" value="1"/>
</dbReference>
<dbReference type="InterPro" id="IPR000421">
    <property type="entry name" value="FA58C"/>
</dbReference>
<keyword evidence="27" id="KW-1185">Reference proteome</keyword>
<dbReference type="InterPro" id="IPR000998">
    <property type="entry name" value="MAM_dom"/>
</dbReference>
<evidence type="ECO:0000259" key="23">
    <source>
        <dbReference type="PROSITE" id="PS01180"/>
    </source>
</evidence>
<dbReference type="SMART" id="SM00137">
    <property type="entry name" value="MAM"/>
    <property type="match status" value="1"/>
</dbReference>
<feature type="domain" description="CUB" evidence="23">
    <location>
        <begin position="328"/>
        <end position="442"/>
    </location>
</feature>
<dbReference type="GO" id="GO:0005925">
    <property type="term" value="C:focal adhesion"/>
    <property type="evidence" value="ECO:0007669"/>
    <property type="project" value="TreeGrafter"/>
</dbReference>
<evidence type="ECO:0000256" key="12">
    <source>
        <dbReference type="ARBA" id="ARBA00022902"/>
    </source>
</evidence>
<dbReference type="GO" id="GO:0038085">
    <property type="term" value="F:vascular endothelial growth factor binding"/>
    <property type="evidence" value="ECO:0007669"/>
    <property type="project" value="TreeGrafter"/>
</dbReference>
<feature type="compositionally biased region" description="Low complexity" evidence="21">
    <location>
        <begin position="880"/>
        <end position="894"/>
    </location>
</feature>
<evidence type="ECO:0000256" key="13">
    <source>
        <dbReference type="ARBA" id="ARBA00022974"/>
    </source>
</evidence>
<comment type="caution">
    <text evidence="26">The sequence shown here is derived from an EMBL/GenBank/DDBJ whole genome shotgun (WGS) entry which is preliminary data.</text>
</comment>
<sequence>AVGVPEVQRKSAAPVCLCDEEAWPAENPEPWPGVSVALGNEAGRRRAAGVTQPPVDSLPKAAFLQCECQNAATVREVRALGGMSPCASTEHWNIHGVWDVSGVEHNTVTLVLSAKFTRNPASKFPDDDNLPDKSGSFESALELLYCSETFTLWGEQLELDLWWSVIEMLTLSGSSLCPAARWPPERGDGFLCVIGRSWGPSARRASDDPRPGRAAPNPNAAFASPALRGLAAVFYPGAGLRAGRMCNQTNEKPLRVWHTAEHQTRGRRGRERNYSCTSFSGFYFCFISATFELFSLRELQESRMRCGLVLLLFTGISLRVRAFKNDKCGDNIRITSANYLTSPGYPLSYYPSQRCVWVITAPGPNQRILINFNPHFDLEDRECKYDYVEVRDGVDESGQLVGKYCGKIAPSPVISSGNQLFIKFVSDYETHGAGFSIRYEIFKTGPECSRNFTSSSGVIKSPGFPEKYPNNLDCTFMIFAPKMAEIVLEFESFELEPDPQPPAGVFCRYDRLEIWDGFPGVGPYIGRYCGQNSPGRIVSYTGILALTINTDSAIAKEGFSANFSVLERTVPDDFDCSEALGMETGEIHPEQIMASSKYSNSWSPERSRLNNPENGWTPVEDTNKEWIQVDLGFLRFVSAIGTQGAVSQETRKRYFVKSYKVDVSSNGEDWITIKDGPKQKIFQGNTNAKDVAKTSLPKPTLTRYLRIRPYSWETGIALRFEVYGCKISEYPCSGMLGMVSGLIGDSQISVSSHTERSWVSENARLLTSRSGWTLLPQPTPYSDEWLQIDLNEEKLLRGLIIQGGKHRDNKVFMKKFRLGYSNNGSDWKMIFEGNLNYDTPALRTVEPILTRFVRVYPDRASPGGMGLRLELLGCQREEPTAAPTTPPASSSAPSDECDEEQGNCHSGTGDDYEQTGGTSTPETTTESSTVPAFMWFACDFGWANAPSFCGWISEDSGFRWQIRSSGTPTLNTGPNMDHTGGSGNFIYTMTTGAQDTEVARLLSPSVSAQDSSLCLSFWYHMFGSHIGTLHVKQRRETAESHGAQGQRSADVLLWTVSGHQGNRWREARVLIPHSSKPYQVVIESVVERKSWGDIAVDDIKILDHVNVADCKDPDIPAEPILPENKFNNEITVGITDFPGVVETPEWSGGGNMLKTLDPILITIIAMSALGVFLGAICGVVLYCACSHAPLSQRNLSALENYNFELVDGVKLKKDKLNSHNSYSEA</sequence>